<evidence type="ECO:0000256" key="1">
    <source>
        <dbReference type="ARBA" id="ARBA00007247"/>
    </source>
</evidence>
<keyword evidence="2" id="KW-0805">Transcription regulation</keyword>
<dbReference type="PROSITE" id="PS51299">
    <property type="entry name" value="HTH_APSES"/>
    <property type="match status" value="1"/>
</dbReference>
<evidence type="ECO:0000256" key="2">
    <source>
        <dbReference type="ARBA" id="ARBA00023015"/>
    </source>
</evidence>
<dbReference type="Proteomes" id="UP000605846">
    <property type="component" value="Unassembled WGS sequence"/>
</dbReference>
<gene>
    <name evidence="7" type="ORF">EC973_002034</name>
</gene>
<feature type="region of interest" description="Disordered" evidence="5">
    <location>
        <begin position="199"/>
        <end position="260"/>
    </location>
</feature>
<dbReference type="GO" id="GO:0005634">
    <property type="term" value="C:nucleus"/>
    <property type="evidence" value="ECO:0007669"/>
    <property type="project" value="TreeGrafter"/>
</dbReference>
<dbReference type="InterPro" id="IPR003163">
    <property type="entry name" value="Tscrpt_reg_HTH_APSES-type"/>
</dbReference>
<comment type="caution">
    <text evidence="7">The sequence shown here is derived from an EMBL/GenBank/DDBJ whole genome shotgun (WGS) entry which is preliminary data.</text>
</comment>
<dbReference type="EMBL" id="JABAYA010000152">
    <property type="protein sequence ID" value="KAF7723435.1"/>
    <property type="molecule type" value="Genomic_DNA"/>
</dbReference>
<feature type="compositionally biased region" description="Low complexity" evidence="5">
    <location>
        <begin position="219"/>
        <end position="230"/>
    </location>
</feature>
<feature type="compositionally biased region" description="Polar residues" evidence="5">
    <location>
        <begin position="503"/>
        <end position="514"/>
    </location>
</feature>
<sequence>MYPYSDRPSYAHAKQQVENYYSYAPSYAYGIRSPYSTPRLNRDTTMAFPSIVPPQPASATPPQRPKLTTSLWEDEGTICYQVDARGICVARRQDNDMVNGTKLLNVTGMSRGKRDGILKNEQGRVVVKVGAMHLKGVWVTFARAKALAEQFKITEDVHPLFVDDPGVYFYTAPVPFPQNMANYYMPSAYLSPSQDIYPSYNNSAASHHQQHQHHHQQHQHQQQPPSSSPSTAADPMHMTTSNTTSVVSTPSQPLPPAPSVPSMISPSMYYKQGASGGLCMPFEAKSDSAGCTVQSVSPSSQICGTPSNYESRPKAAAVAALPHYDMLSGNRPSSSSPYESLYQQHSSAIETHAVTTTTSTTTSTATIAAPTSHMIGYPNRHSGGASSIFSTLTADDSAPTTPANFVSYSYDTTTPQPSFSAFGSHNGPASSSSSPATPPQHQHQQLPERHDLTFTRRHSPTVQPLYTPMPLYKPPTTNTASLQQHLGPTTMTPHYYDDDLRNRTSSTTQLEPQW</sequence>
<feature type="compositionally biased region" description="Low complexity" evidence="5">
    <location>
        <begin position="428"/>
        <end position="445"/>
    </location>
</feature>
<reference evidence="7" key="1">
    <citation type="submission" date="2020-01" db="EMBL/GenBank/DDBJ databases">
        <title>Genome Sequencing of Three Apophysomyces-Like Fungal Strains Confirms a Novel Fungal Genus in the Mucoromycota with divergent Burkholderia-like Endosymbiotic Bacteria.</title>
        <authorList>
            <person name="Stajich J.E."/>
            <person name="Macias A.M."/>
            <person name="Carter-House D."/>
            <person name="Lovett B."/>
            <person name="Kasson L.R."/>
            <person name="Berry K."/>
            <person name="Grigoriev I."/>
            <person name="Chang Y."/>
            <person name="Spatafora J."/>
            <person name="Kasson M.T."/>
        </authorList>
    </citation>
    <scope>NUCLEOTIDE SEQUENCE</scope>
    <source>
        <strain evidence="7">NRRL A-21654</strain>
    </source>
</reference>
<feature type="domain" description="HTH APSES-type" evidence="6">
    <location>
        <begin position="66"/>
        <end position="173"/>
    </location>
</feature>
<evidence type="ECO:0000259" key="6">
    <source>
        <dbReference type="PROSITE" id="PS51299"/>
    </source>
</evidence>
<dbReference type="GO" id="GO:0045944">
    <property type="term" value="P:positive regulation of transcription by RNA polymerase II"/>
    <property type="evidence" value="ECO:0007669"/>
    <property type="project" value="TreeGrafter"/>
</dbReference>
<dbReference type="InterPro" id="IPR036887">
    <property type="entry name" value="HTH_APSES_sf"/>
</dbReference>
<dbReference type="Pfam" id="PF04383">
    <property type="entry name" value="KilA-N"/>
    <property type="match status" value="1"/>
</dbReference>
<dbReference type="PANTHER" id="PTHR47792:SF1">
    <property type="entry name" value="PROTEIN SOK2-RELATED"/>
    <property type="match status" value="1"/>
</dbReference>
<name>A0A8H7EN68_9FUNG</name>
<proteinExistence type="inferred from homology"/>
<dbReference type="OrthoDB" id="5407653at2759"/>
<feature type="compositionally biased region" description="Low complexity" evidence="5">
    <location>
        <begin position="239"/>
        <end position="251"/>
    </location>
</feature>
<organism evidence="7 8">
    <name type="scientific">Apophysomyces ossiformis</name>
    <dbReference type="NCBI Taxonomy" id="679940"/>
    <lineage>
        <taxon>Eukaryota</taxon>
        <taxon>Fungi</taxon>
        <taxon>Fungi incertae sedis</taxon>
        <taxon>Mucoromycota</taxon>
        <taxon>Mucoromycotina</taxon>
        <taxon>Mucoromycetes</taxon>
        <taxon>Mucorales</taxon>
        <taxon>Mucorineae</taxon>
        <taxon>Mucoraceae</taxon>
        <taxon>Apophysomyces</taxon>
    </lineage>
</organism>
<evidence type="ECO:0000256" key="5">
    <source>
        <dbReference type="SAM" id="MobiDB-lite"/>
    </source>
</evidence>
<evidence type="ECO:0000256" key="3">
    <source>
        <dbReference type="ARBA" id="ARBA00023125"/>
    </source>
</evidence>
<accession>A0A8H7EN68</accession>
<feature type="region of interest" description="Disordered" evidence="5">
    <location>
        <begin position="417"/>
        <end position="453"/>
    </location>
</feature>
<feature type="region of interest" description="Disordered" evidence="5">
    <location>
        <begin position="476"/>
        <end position="514"/>
    </location>
</feature>
<evidence type="ECO:0000313" key="8">
    <source>
        <dbReference type="Proteomes" id="UP000605846"/>
    </source>
</evidence>
<evidence type="ECO:0000313" key="7">
    <source>
        <dbReference type="EMBL" id="KAF7723435.1"/>
    </source>
</evidence>
<dbReference type="GO" id="GO:0043565">
    <property type="term" value="F:sequence-specific DNA binding"/>
    <property type="evidence" value="ECO:0007669"/>
    <property type="project" value="TreeGrafter"/>
</dbReference>
<keyword evidence="3" id="KW-0238">DNA-binding</keyword>
<dbReference type="SUPFAM" id="SSF54616">
    <property type="entry name" value="DNA-binding domain of Mlu1-box binding protein MBP1"/>
    <property type="match status" value="1"/>
</dbReference>
<feature type="compositionally biased region" description="Polar residues" evidence="5">
    <location>
        <begin position="476"/>
        <end position="492"/>
    </location>
</feature>
<dbReference type="SMART" id="SM01252">
    <property type="entry name" value="KilA-N"/>
    <property type="match status" value="1"/>
</dbReference>
<keyword evidence="8" id="KW-1185">Reference proteome</keyword>
<evidence type="ECO:0000256" key="4">
    <source>
        <dbReference type="ARBA" id="ARBA00023163"/>
    </source>
</evidence>
<comment type="similarity">
    <text evidence="1">Belongs to the EFG1/PHD1/stuA family.</text>
</comment>
<dbReference type="InterPro" id="IPR018004">
    <property type="entry name" value="KilA/APSES_HTH"/>
</dbReference>
<dbReference type="AlphaFoldDB" id="A0A8H7EN68"/>
<dbReference type="PANTHER" id="PTHR47792">
    <property type="entry name" value="PROTEIN SOK2-RELATED"/>
    <property type="match status" value="1"/>
</dbReference>
<keyword evidence="4" id="KW-0804">Transcription</keyword>
<dbReference type="Gene3D" id="3.10.260.10">
    <property type="entry name" value="Transcription regulator HTH, APSES-type DNA-binding domain"/>
    <property type="match status" value="1"/>
</dbReference>
<dbReference type="GO" id="GO:0003700">
    <property type="term" value="F:DNA-binding transcription factor activity"/>
    <property type="evidence" value="ECO:0007669"/>
    <property type="project" value="TreeGrafter"/>
</dbReference>
<dbReference type="InterPro" id="IPR029790">
    <property type="entry name" value="EFG1/Phd1/StuA"/>
</dbReference>
<protein>
    <recommendedName>
        <fullName evidence="6">HTH APSES-type domain-containing protein</fullName>
    </recommendedName>
</protein>
<feature type="compositionally biased region" description="Basic residues" evidence="5">
    <location>
        <begin position="208"/>
        <end position="218"/>
    </location>
</feature>